<name>W2J5A5_PHYNI</name>
<organism evidence="1 2">
    <name type="scientific">Phytophthora nicotianae</name>
    <name type="common">Potato buckeye rot agent</name>
    <name type="synonym">Phytophthora parasitica</name>
    <dbReference type="NCBI Taxonomy" id="4792"/>
    <lineage>
        <taxon>Eukaryota</taxon>
        <taxon>Sar</taxon>
        <taxon>Stramenopiles</taxon>
        <taxon>Oomycota</taxon>
        <taxon>Peronosporomycetes</taxon>
        <taxon>Peronosporales</taxon>
        <taxon>Peronosporaceae</taxon>
        <taxon>Phytophthora</taxon>
    </lineage>
</organism>
<dbReference type="Proteomes" id="UP000053864">
    <property type="component" value="Unassembled WGS sequence"/>
</dbReference>
<dbReference type="EMBL" id="KI672624">
    <property type="protein sequence ID" value="ETL41571.1"/>
    <property type="molecule type" value="Genomic_DNA"/>
</dbReference>
<gene>
    <name evidence="1" type="ORF">L916_07492</name>
</gene>
<evidence type="ECO:0000313" key="2">
    <source>
        <dbReference type="Proteomes" id="UP000053864"/>
    </source>
</evidence>
<protein>
    <submittedName>
        <fullName evidence="1">Uncharacterized protein</fullName>
    </submittedName>
</protein>
<reference evidence="1 2" key="1">
    <citation type="submission" date="2013-11" db="EMBL/GenBank/DDBJ databases">
        <title>The Genome Sequence of Phytophthora parasitica CJ05E6.</title>
        <authorList>
            <consortium name="The Broad Institute Genomics Platform"/>
            <person name="Russ C."/>
            <person name="Tyler B."/>
            <person name="Panabieres F."/>
            <person name="Shan W."/>
            <person name="Tripathy S."/>
            <person name="Grunwald N."/>
            <person name="Machado M."/>
            <person name="Johnson C.S."/>
            <person name="Arredondo F."/>
            <person name="Hong C."/>
            <person name="Coffey M."/>
            <person name="Young S.K."/>
            <person name="Zeng Q."/>
            <person name="Gargeya S."/>
            <person name="Fitzgerald M."/>
            <person name="Abouelleil A."/>
            <person name="Alvarado L."/>
            <person name="Chapman S.B."/>
            <person name="Gainer-Dewar J."/>
            <person name="Goldberg J."/>
            <person name="Griggs A."/>
            <person name="Gujja S."/>
            <person name="Hansen M."/>
            <person name="Howarth C."/>
            <person name="Imamovic A."/>
            <person name="Ireland A."/>
            <person name="Larimer J."/>
            <person name="McCowan C."/>
            <person name="Murphy C."/>
            <person name="Pearson M."/>
            <person name="Poon T.W."/>
            <person name="Priest M."/>
            <person name="Roberts A."/>
            <person name="Saif S."/>
            <person name="Shea T."/>
            <person name="Sykes S."/>
            <person name="Wortman J."/>
            <person name="Nusbaum C."/>
            <person name="Birren B."/>
        </authorList>
    </citation>
    <scope>NUCLEOTIDE SEQUENCE [LARGE SCALE GENOMIC DNA]</scope>
    <source>
        <strain evidence="1 2">CJ05E6</strain>
    </source>
</reference>
<accession>W2J5A5</accession>
<dbReference type="AlphaFoldDB" id="W2J5A5"/>
<proteinExistence type="predicted"/>
<evidence type="ECO:0000313" key="1">
    <source>
        <dbReference type="EMBL" id="ETL41571.1"/>
    </source>
</evidence>
<sequence length="32" mass="3246">MPAADARSVQGGSLCKSIAACKHRVFAAISQA</sequence>